<dbReference type="EMBL" id="JAAOAR010000458">
    <property type="protein sequence ID" value="KAF5581773.1"/>
    <property type="molecule type" value="Genomic_DNA"/>
</dbReference>
<evidence type="ECO:0000313" key="3">
    <source>
        <dbReference type="Proteomes" id="UP000544095"/>
    </source>
</evidence>
<name>A0A8H5KYL4_9HYPO</name>
<feature type="transmembrane region" description="Helical" evidence="1">
    <location>
        <begin position="26"/>
        <end position="48"/>
    </location>
</feature>
<keyword evidence="1" id="KW-0472">Membrane</keyword>
<comment type="caution">
    <text evidence="2">The sequence shown here is derived from an EMBL/GenBank/DDBJ whole genome shotgun (WGS) entry which is preliminary data.</text>
</comment>
<keyword evidence="1" id="KW-0812">Transmembrane</keyword>
<evidence type="ECO:0000256" key="1">
    <source>
        <dbReference type="SAM" id="Phobius"/>
    </source>
</evidence>
<keyword evidence="1" id="KW-1133">Transmembrane helix</keyword>
<organism evidence="2 3">
    <name type="scientific">Fusarium pseudoanthophilum</name>
    <dbReference type="NCBI Taxonomy" id="48495"/>
    <lineage>
        <taxon>Eukaryota</taxon>
        <taxon>Fungi</taxon>
        <taxon>Dikarya</taxon>
        <taxon>Ascomycota</taxon>
        <taxon>Pezizomycotina</taxon>
        <taxon>Sordariomycetes</taxon>
        <taxon>Hypocreomycetidae</taxon>
        <taxon>Hypocreales</taxon>
        <taxon>Nectriaceae</taxon>
        <taxon>Fusarium</taxon>
        <taxon>Fusarium fujikuroi species complex</taxon>
    </lineage>
</organism>
<sequence length="66" mass="7208">MPAALLLWHRRAEVVLPQPRAFKLGAFGWIANLITVFFAPLVTIMYCFPAALPVTGGTVSPRLPAM</sequence>
<dbReference type="AlphaFoldDB" id="A0A8H5KYL4"/>
<reference evidence="2 3" key="1">
    <citation type="submission" date="2020-05" db="EMBL/GenBank/DDBJ databases">
        <title>Identification and distribution of gene clusters putatively required for synthesis of sphingolipid metabolism inhibitors in phylogenetically diverse species of the filamentous fungus Fusarium.</title>
        <authorList>
            <person name="Kim H.-S."/>
            <person name="Busman M."/>
            <person name="Brown D.W."/>
            <person name="Divon H."/>
            <person name="Uhlig S."/>
            <person name="Proctor R.H."/>
        </authorList>
    </citation>
    <scope>NUCLEOTIDE SEQUENCE [LARGE SCALE GENOMIC DNA]</scope>
    <source>
        <strain evidence="2 3">NRRL 25211</strain>
    </source>
</reference>
<protein>
    <submittedName>
        <fullName evidence="2">Amino acid polyamine transporter I</fullName>
    </submittedName>
</protein>
<proteinExistence type="predicted"/>
<evidence type="ECO:0000313" key="2">
    <source>
        <dbReference type="EMBL" id="KAF5581773.1"/>
    </source>
</evidence>
<gene>
    <name evidence="2" type="ORF">FPANT_8797</name>
</gene>
<keyword evidence="3" id="KW-1185">Reference proteome</keyword>
<dbReference type="Proteomes" id="UP000544095">
    <property type="component" value="Unassembled WGS sequence"/>
</dbReference>
<accession>A0A8H5KYL4</accession>